<keyword evidence="2" id="KW-1133">Transmembrane helix</keyword>
<gene>
    <name evidence="3" type="ORF">DRH29_04380</name>
</gene>
<keyword evidence="2" id="KW-0812">Transmembrane</keyword>
<proteinExistence type="predicted"/>
<protein>
    <recommendedName>
        <fullName evidence="5">Sulfotransferase domain-containing protein</fullName>
    </recommendedName>
</protein>
<comment type="caution">
    <text evidence="3">The sequence shown here is derived from an EMBL/GenBank/DDBJ whole genome shotgun (WGS) entry which is preliminary data.</text>
</comment>
<accession>A0A420ZBQ6</accession>
<dbReference type="AlphaFoldDB" id="A0A420ZBQ6"/>
<name>A0A420ZBQ6_UNCK3</name>
<evidence type="ECO:0008006" key="5">
    <source>
        <dbReference type="Google" id="ProtNLM"/>
    </source>
</evidence>
<sequence length="128" mass="14857">MYSCPKEKRLTFLVIFIRITIIKGISWYSNFFIYSNEEKIKGEITPEYLLDDKEPIRIERNLGQIKFLVVVRNPVQRAFSAYKKGLREGDWNCSFDNFIKGSISKTVMEYIDGSPYTIVLSKNTGGEP</sequence>
<dbReference type="SUPFAM" id="SSF52540">
    <property type="entry name" value="P-loop containing nucleoside triphosphate hydrolases"/>
    <property type="match status" value="1"/>
</dbReference>
<dbReference type="Gene3D" id="3.40.50.300">
    <property type="entry name" value="P-loop containing nucleotide triphosphate hydrolases"/>
    <property type="match status" value="1"/>
</dbReference>
<feature type="transmembrane region" description="Helical" evidence="2">
    <location>
        <begin position="12"/>
        <end position="34"/>
    </location>
</feature>
<evidence type="ECO:0000256" key="2">
    <source>
        <dbReference type="SAM" id="Phobius"/>
    </source>
</evidence>
<dbReference type="PANTHER" id="PTHR10605">
    <property type="entry name" value="HEPARAN SULFATE SULFOTRANSFERASE"/>
    <property type="match status" value="1"/>
</dbReference>
<organism evidence="3 4">
    <name type="scientific">candidate division Kazan bacterium</name>
    <dbReference type="NCBI Taxonomy" id="2202143"/>
    <lineage>
        <taxon>Bacteria</taxon>
        <taxon>Bacteria division Kazan-3B-28</taxon>
    </lineage>
</organism>
<dbReference type="InterPro" id="IPR037359">
    <property type="entry name" value="NST/OST"/>
</dbReference>
<evidence type="ECO:0000256" key="1">
    <source>
        <dbReference type="ARBA" id="ARBA00022679"/>
    </source>
</evidence>
<keyword evidence="2" id="KW-0472">Membrane</keyword>
<dbReference type="GO" id="GO:0008146">
    <property type="term" value="F:sulfotransferase activity"/>
    <property type="evidence" value="ECO:0007669"/>
    <property type="project" value="InterPro"/>
</dbReference>
<dbReference type="Proteomes" id="UP000281261">
    <property type="component" value="Unassembled WGS sequence"/>
</dbReference>
<reference evidence="3 4" key="1">
    <citation type="submission" date="2018-06" db="EMBL/GenBank/DDBJ databases">
        <title>Extensive metabolic versatility and redundancy in microbially diverse, dynamic hydrothermal sediments.</title>
        <authorList>
            <person name="Dombrowski N."/>
            <person name="Teske A."/>
            <person name="Baker B.J."/>
        </authorList>
    </citation>
    <scope>NUCLEOTIDE SEQUENCE [LARGE SCALE GENOMIC DNA]</scope>
    <source>
        <strain evidence="3">B79_G16</strain>
    </source>
</reference>
<keyword evidence="1" id="KW-0808">Transferase</keyword>
<dbReference type="InterPro" id="IPR027417">
    <property type="entry name" value="P-loop_NTPase"/>
</dbReference>
<dbReference type="EMBL" id="QMNG01000048">
    <property type="protein sequence ID" value="RLC36535.1"/>
    <property type="molecule type" value="Genomic_DNA"/>
</dbReference>
<dbReference type="PANTHER" id="PTHR10605:SF56">
    <property type="entry name" value="BIFUNCTIONAL HEPARAN SULFATE N-DEACETYLASE_N-SULFOTRANSFERASE"/>
    <property type="match status" value="1"/>
</dbReference>
<evidence type="ECO:0000313" key="3">
    <source>
        <dbReference type="EMBL" id="RLC36535.1"/>
    </source>
</evidence>
<evidence type="ECO:0000313" key="4">
    <source>
        <dbReference type="Proteomes" id="UP000281261"/>
    </source>
</evidence>